<organism evidence="1 2">
    <name type="scientific">Sphaerotilus montanus</name>
    <dbReference type="NCBI Taxonomy" id="522889"/>
    <lineage>
        <taxon>Bacteria</taxon>
        <taxon>Pseudomonadati</taxon>
        <taxon>Pseudomonadota</taxon>
        <taxon>Betaproteobacteria</taxon>
        <taxon>Burkholderiales</taxon>
        <taxon>Sphaerotilaceae</taxon>
        <taxon>Sphaerotilus</taxon>
    </lineage>
</organism>
<sequence length="227" mass="24152">MPKVPALSDGFRPDRRSWGLALAVTAAVVLLPGCAAFKQIGVDVVTFGAWPDQRPPGRYAFDRLPSQNAGSPEQVQLEDAAAQALQRVGFVPADSAARADVLVQTGWSRARVLSPFADPAPWWPARGGGGAPLPPDRRAHASVGVGIGIGRGGFGIGGSFGEPATYDRQQAQLLFIDRTSRDKLVEIRVQHEARYSSADYLPLLFDAGLSGFPDLKAGTRQVTVQLP</sequence>
<proteinExistence type="predicted"/>
<evidence type="ECO:0008006" key="3">
    <source>
        <dbReference type="Google" id="ProtNLM"/>
    </source>
</evidence>
<name>A0A7Y9QWP0_9BURK</name>
<accession>A0A7Y9QWP0</accession>
<dbReference type="EMBL" id="JACCFH010000001">
    <property type="protein sequence ID" value="NYG32842.1"/>
    <property type="molecule type" value="Genomic_DNA"/>
</dbReference>
<dbReference type="RefSeq" id="WP_179633682.1">
    <property type="nucleotide sequence ID" value="NZ_JACCFH010000001.1"/>
</dbReference>
<protein>
    <recommendedName>
        <fullName evidence="3">DUF4136 domain-containing protein</fullName>
    </recommendedName>
</protein>
<comment type="caution">
    <text evidence="1">The sequence shown here is derived from an EMBL/GenBank/DDBJ whole genome shotgun (WGS) entry which is preliminary data.</text>
</comment>
<evidence type="ECO:0000313" key="2">
    <source>
        <dbReference type="Proteomes" id="UP000518288"/>
    </source>
</evidence>
<dbReference type="AlphaFoldDB" id="A0A7Y9QWP0"/>
<reference evidence="1 2" key="1">
    <citation type="submission" date="2020-07" db="EMBL/GenBank/DDBJ databases">
        <title>Genomic Encyclopedia of Archaeal and Bacterial Type Strains, Phase II (KMG-II): from individual species to whole genera.</title>
        <authorList>
            <person name="Goeker M."/>
        </authorList>
    </citation>
    <scope>NUCLEOTIDE SEQUENCE [LARGE SCALE GENOMIC DNA]</scope>
    <source>
        <strain evidence="1 2">DSM 21226</strain>
    </source>
</reference>
<gene>
    <name evidence="1" type="ORF">BDD16_001828</name>
</gene>
<evidence type="ECO:0000313" key="1">
    <source>
        <dbReference type="EMBL" id="NYG32842.1"/>
    </source>
</evidence>
<dbReference type="Proteomes" id="UP000518288">
    <property type="component" value="Unassembled WGS sequence"/>
</dbReference>
<keyword evidence="2" id="KW-1185">Reference proteome</keyword>